<keyword evidence="5" id="KW-1185">Reference proteome</keyword>
<feature type="compositionally biased region" description="Low complexity" evidence="1">
    <location>
        <begin position="333"/>
        <end position="343"/>
    </location>
</feature>
<evidence type="ECO:0000313" key="4">
    <source>
        <dbReference type="EMBL" id="KAK3362910.1"/>
    </source>
</evidence>
<keyword evidence="2" id="KW-0812">Transmembrane</keyword>
<protein>
    <submittedName>
        <fullName evidence="4">Uncharacterized protein</fullName>
    </submittedName>
</protein>
<feature type="transmembrane region" description="Helical" evidence="2">
    <location>
        <begin position="209"/>
        <end position="233"/>
    </location>
</feature>
<dbReference type="PANTHER" id="PTHR16861:SF10">
    <property type="entry name" value="MID2 DOMAIN-CONTAINING PROTEIN"/>
    <property type="match status" value="1"/>
</dbReference>
<feature type="region of interest" description="Disordered" evidence="1">
    <location>
        <begin position="266"/>
        <end position="292"/>
    </location>
</feature>
<dbReference type="EMBL" id="JAUIQD010000001">
    <property type="protein sequence ID" value="KAK3362910.1"/>
    <property type="molecule type" value="Genomic_DNA"/>
</dbReference>
<keyword evidence="2" id="KW-0472">Membrane</keyword>
<keyword evidence="3" id="KW-0732">Signal</keyword>
<evidence type="ECO:0000256" key="3">
    <source>
        <dbReference type="SAM" id="SignalP"/>
    </source>
</evidence>
<feature type="signal peptide" evidence="3">
    <location>
        <begin position="1"/>
        <end position="27"/>
    </location>
</feature>
<evidence type="ECO:0000313" key="5">
    <source>
        <dbReference type="Proteomes" id="UP001275084"/>
    </source>
</evidence>
<accession>A0AAJ0MJL7</accession>
<keyword evidence="2" id="KW-1133">Transmembrane helix</keyword>
<reference evidence="4" key="1">
    <citation type="journal article" date="2023" name="Mol. Phylogenet. Evol.">
        <title>Genome-scale phylogeny and comparative genomics of the fungal order Sordariales.</title>
        <authorList>
            <person name="Hensen N."/>
            <person name="Bonometti L."/>
            <person name="Westerberg I."/>
            <person name="Brannstrom I.O."/>
            <person name="Guillou S."/>
            <person name="Cros-Aarteil S."/>
            <person name="Calhoun S."/>
            <person name="Haridas S."/>
            <person name="Kuo A."/>
            <person name="Mondo S."/>
            <person name="Pangilinan J."/>
            <person name="Riley R."/>
            <person name="LaButti K."/>
            <person name="Andreopoulos B."/>
            <person name="Lipzen A."/>
            <person name="Chen C."/>
            <person name="Yan M."/>
            <person name="Daum C."/>
            <person name="Ng V."/>
            <person name="Clum A."/>
            <person name="Steindorff A."/>
            <person name="Ohm R.A."/>
            <person name="Martin F."/>
            <person name="Silar P."/>
            <person name="Natvig D.O."/>
            <person name="Lalanne C."/>
            <person name="Gautier V."/>
            <person name="Ament-Velasquez S.L."/>
            <person name="Kruys A."/>
            <person name="Hutchinson M.I."/>
            <person name="Powell A.J."/>
            <person name="Barry K."/>
            <person name="Miller A.N."/>
            <person name="Grigoriev I.V."/>
            <person name="Debuchy R."/>
            <person name="Gladieux P."/>
            <person name="Hiltunen Thoren M."/>
            <person name="Johannesson H."/>
        </authorList>
    </citation>
    <scope>NUCLEOTIDE SEQUENCE</scope>
    <source>
        <strain evidence="4">CBS 955.72</strain>
    </source>
</reference>
<organism evidence="4 5">
    <name type="scientific">Lasiosphaeria hispida</name>
    <dbReference type="NCBI Taxonomy" id="260671"/>
    <lineage>
        <taxon>Eukaryota</taxon>
        <taxon>Fungi</taxon>
        <taxon>Dikarya</taxon>
        <taxon>Ascomycota</taxon>
        <taxon>Pezizomycotina</taxon>
        <taxon>Sordariomycetes</taxon>
        <taxon>Sordariomycetidae</taxon>
        <taxon>Sordariales</taxon>
        <taxon>Lasiosphaeriaceae</taxon>
        <taxon>Lasiosphaeria</taxon>
    </lineage>
</organism>
<gene>
    <name evidence="4" type="ORF">B0T25DRAFT_561962</name>
</gene>
<evidence type="ECO:0000256" key="1">
    <source>
        <dbReference type="SAM" id="MobiDB-lite"/>
    </source>
</evidence>
<proteinExistence type="predicted"/>
<dbReference type="AlphaFoldDB" id="A0AAJ0MJL7"/>
<evidence type="ECO:0000256" key="2">
    <source>
        <dbReference type="SAM" id="Phobius"/>
    </source>
</evidence>
<feature type="transmembrane region" description="Helical" evidence="2">
    <location>
        <begin position="297"/>
        <end position="314"/>
    </location>
</feature>
<dbReference type="Proteomes" id="UP001275084">
    <property type="component" value="Unassembled WGS sequence"/>
</dbReference>
<reference evidence="4" key="2">
    <citation type="submission" date="2023-06" db="EMBL/GenBank/DDBJ databases">
        <authorList>
            <consortium name="Lawrence Berkeley National Laboratory"/>
            <person name="Haridas S."/>
            <person name="Hensen N."/>
            <person name="Bonometti L."/>
            <person name="Westerberg I."/>
            <person name="Brannstrom I.O."/>
            <person name="Guillou S."/>
            <person name="Cros-Aarteil S."/>
            <person name="Calhoun S."/>
            <person name="Kuo A."/>
            <person name="Mondo S."/>
            <person name="Pangilinan J."/>
            <person name="Riley R."/>
            <person name="Labutti K."/>
            <person name="Andreopoulos B."/>
            <person name="Lipzen A."/>
            <person name="Chen C."/>
            <person name="Yanf M."/>
            <person name="Daum C."/>
            <person name="Ng V."/>
            <person name="Clum A."/>
            <person name="Steindorff A."/>
            <person name="Ohm R."/>
            <person name="Martin F."/>
            <person name="Silar P."/>
            <person name="Natvig D."/>
            <person name="Lalanne C."/>
            <person name="Gautier V."/>
            <person name="Ament-Velasquez S.L."/>
            <person name="Kruys A."/>
            <person name="Hutchinson M.I."/>
            <person name="Powell A.J."/>
            <person name="Barry K."/>
            <person name="Miller A.N."/>
            <person name="Grigoriev I.V."/>
            <person name="Debuchy R."/>
            <person name="Gladieux P."/>
            <person name="Thoren M.H."/>
            <person name="Johannesson H."/>
        </authorList>
    </citation>
    <scope>NUCLEOTIDE SEQUENCE</scope>
    <source>
        <strain evidence="4">CBS 955.72</strain>
    </source>
</reference>
<feature type="region of interest" description="Disordered" evidence="1">
    <location>
        <begin position="333"/>
        <end position="358"/>
    </location>
</feature>
<feature type="compositionally biased region" description="Basic and acidic residues" evidence="1">
    <location>
        <begin position="349"/>
        <end position="358"/>
    </location>
</feature>
<sequence length="400" mass="40868">MGRWCSPPSLLSAVCLVLLSSVQNAAAIPYPKDSLQEAGYGYLNPRGCDNPCGYQDMYCCASGSTCYTSAGIAACSVAGGGGGYAFYTTTWTVTATYTSTYSSPIPVATGNCIPPPESGQIACGAICCASSQYCAYSGQCLDNGGGGGGGGGVVPTVIVTGGQTITTQYSAPYRVTSGTTATTGSAAGATTTDGAVSPGGTAGGLSPGAIAGIVIGTLAGIVLLLLICACCIVRGLWHGVMAILGFGGKKKTETVVVEEDFRRSGSRHSHRDAHGSWYGGRPGTVSGRKEKKSEGKGLLGLGAALGTLWLLLGLRKDKKKKAATKTRSDVSSSYWSDSYTADSPSSMKQDAKQSQPRDKNNAHIACSVAEITAQVTECLATCCCFAFSRNPLPALRLITP</sequence>
<comment type="caution">
    <text evidence="4">The sequence shown here is derived from an EMBL/GenBank/DDBJ whole genome shotgun (WGS) entry which is preliminary data.</text>
</comment>
<feature type="chain" id="PRO_5042496233" evidence="3">
    <location>
        <begin position="28"/>
        <end position="400"/>
    </location>
</feature>
<dbReference type="PANTHER" id="PTHR16861">
    <property type="entry name" value="GLYCOPROTEIN 38"/>
    <property type="match status" value="1"/>
</dbReference>
<name>A0AAJ0MJL7_9PEZI</name>